<dbReference type="PANTHER" id="PTHR11157:SF134">
    <property type="entry name" value="ELONGATION OF FATTY ACIDS PROTEIN 1-RELATED"/>
    <property type="match status" value="1"/>
</dbReference>
<feature type="transmembrane region" description="Helical" evidence="12">
    <location>
        <begin position="183"/>
        <end position="203"/>
    </location>
</feature>
<organism evidence="14 15">
    <name type="scientific">Phialophora macrospora</name>
    <dbReference type="NCBI Taxonomy" id="1851006"/>
    <lineage>
        <taxon>Eukaryota</taxon>
        <taxon>Fungi</taxon>
        <taxon>Dikarya</taxon>
        <taxon>Ascomycota</taxon>
        <taxon>Pezizomycotina</taxon>
        <taxon>Eurotiomycetes</taxon>
        <taxon>Chaetothyriomycetidae</taxon>
        <taxon>Chaetothyriales</taxon>
        <taxon>Herpotrichiellaceae</taxon>
        <taxon>Phialophora</taxon>
    </lineage>
</organism>
<comment type="subcellular location">
    <subcellularLocation>
        <location evidence="1">Membrane</location>
        <topology evidence="1">Multi-pass membrane protein</topology>
    </subcellularLocation>
</comment>
<dbReference type="GO" id="GO:0034625">
    <property type="term" value="P:fatty acid elongation, monounsaturated fatty acid"/>
    <property type="evidence" value="ECO:0007669"/>
    <property type="project" value="TreeGrafter"/>
</dbReference>
<dbReference type="GO" id="GO:0009922">
    <property type="term" value="F:fatty acid elongase activity"/>
    <property type="evidence" value="ECO:0007669"/>
    <property type="project" value="UniProtKB-EC"/>
</dbReference>
<comment type="catalytic activity">
    <reaction evidence="12">
        <text>an acyl-CoA + malonyl-CoA + H(+) = a 3-oxoacyl-CoA + CO2 + CoA</text>
        <dbReference type="Rhea" id="RHEA:50252"/>
        <dbReference type="ChEBI" id="CHEBI:15378"/>
        <dbReference type="ChEBI" id="CHEBI:16526"/>
        <dbReference type="ChEBI" id="CHEBI:57287"/>
        <dbReference type="ChEBI" id="CHEBI:57384"/>
        <dbReference type="ChEBI" id="CHEBI:58342"/>
        <dbReference type="ChEBI" id="CHEBI:90726"/>
    </reaction>
    <physiologicalReaction direction="left-to-right" evidence="12">
        <dbReference type="Rhea" id="RHEA:50253"/>
    </physiologicalReaction>
</comment>
<keyword evidence="5 12" id="KW-0812">Transmembrane</keyword>
<evidence type="ECO:0000256" key="12">
    <source>
        <dbReference type="RuleBase" id="RU361115"/>
    </source>
</evidence>
<dbReference type="HOGENOM" id="CLU_048483_6_1_1"/>
<proteinExistence type="inferred from homology"/>
<evidence type="ECO:0000256" key="1">
    <source>
        <dbReference type="ARBA" id="ARBA00004141"/>
    </source>
</evidence>
<dbReference type="GO" id="GO:0005789">
    <property type="term" value="C:endoplasmic reticulum membrane"/>
    <property type="evidence" value="ECO:0007669"/>
    <property type="project" value="TreeGrafter"/>
</dbReference>
<evidence type="ECO:0000313" key="15">
    <source>
        <dbReference type="Proteomes" id="UP000054266"/>
    </source>
</evidence>
<dbReference type="GO" id="GO:0034626">
    <property type="term" value="P:fatty acid elongation, polyunsaturated fatty acid"/>
    <property type="evidence" value="ECO:0007669"/>
    <property type="project" value="TreeGrafter"/>
</dbReference>
<dbReference type="PROSITE" id="PS01188">
    <property type="entry name" value="ELO"/>
    <property type="match status" value="1"/>
</dbReference>
<dbReference type="AlphaFoldDB" id="A0A0D2CTI5"/>
<keyword evidence="9 12" id="KW-0472">Membrane</keyword>
<dbReference type="PANTHER" id="PTHR11157">
    <property type="entry name" value="FATTY ACID ACYL TRANSFERASE-RELATED"/>
    <property type="match status" value="1"/>
</dbReference>
<evidence type="ECO:0000256" key="2">
    <source>
        <dbReference type="ARBA" id="ARBA00007263"/>
    </source>
</evidence>
<evidence type="ECO:0000256" key="3">
    <source>
        <dbReference type="ARBA" id="ARBA00022516"/>
    </source>
</evidence>
<comment type="catalytic activity">
    <reaction evidence="11">
        <text>a very-long-chain acyl-CoA + malonyl-CoA + H(+) = a very-long-chain 3-oxoacyl-CoA + CO2 + CoA</text>
        <dbReference type="Rhea" id="RHEA:32727"/>
        <dbReference type="ChEBI" id="CHEBI:15378"/>
        <dbReference type="ChEBI" id="CHEBI:16526"/>
        <dbReference type="ChEBI" id="CHEBI:57287"/>
        <dbReference type="ChEBI" id="CHEBI:57384"/>
        <dbReference type="ChEBI" id="CHEBI:90725"/>
        <dbReference type="ChEBI" id="CHEBI:90736"/>
        <dbReference type="EC" id="2.3.1.199"/>
    </reaction>
</comment>
<evidence type="ECO:0000256" key="6">
    <source>
        <dbReference type="ARBA" id="ARBA00022832"/>
    </source>
</evidence>
<dbReference type="GO" id="GO:0042761">
    <property type="term" value="P:very long-chain fatty acid biosynthetic process"/>
    <property type="evidence" value="ECO:0007669"/>
    <property type="project" value="TreeGrafter"/>
</dbReference>
<feature type="transmembrane region" description="Helical" evidence="12">
    <location>
        <begin position="261"/>
        <end position="282"/>
    </location>
</feature>
<feature type="region of interest" description="Disordered" evidence="13">
    <location>
        <begin position="306"/>
        <end position="345"/>
    </location>
</feature>
<gene>
    <name evidence="14" type="ORF">PV04_04418</name>
</gene>
<evidence type="ECO:0000256" key="11">
    <source>
        <dbReference type="ARBA" id="ARBA00047375"/>
    </source>
</evidence>
<sequence>MGDILKSIPLPTLDRPFGVELWPIFAKGYSALLGYSPTEFTFESGKTPMSTFKETVVALVSYYVIIFGGRELMKHRKPFTLNGLFMIHNLYLTIISGGLLVLFIEQLLPTLARGGVFHAICSYDGGWTKELVTLYYLNYLTKYLELIDTVFLVLKKKPLTFLHTYHHGATALLCYTQLIGHTAVSWVPITLNLTVHVVMYWYYFQSARGVKIWWKKYITIMQIIQFVIDLGFVYFASYTYFTSSYFTWMPNAGTCAGEEFAAIAGLVILSSYLLLFISFYFATYRKQAIQGRPRRNTGREALIAMSALPLPDPHKSADGSELDKKSNGAVATGRSNGPTTRSRKA</sequence>
<dbReference type="EMBL" id="KN846958">
    <property type="protein sequence ID" value="KIW68476.1"/>
    <property type="molecule type" value="Genomic_DNA"/>
</dbReference>
<dbReference type="GO" id="GO:0019367">
    <property type="term" value="P:fatty acid elongation, saturated fatty acid"/>
    <property type="evidence" value="ECO:0007669"/>
    <property type="project" value="TreeGrafter"/>
</dbReference>
<evidence type="ECO:0000256" key="4">
    <source>
        <dbReference type="ARBA" id="ARBA00022679"/>
    </source>
</evidence>
<evidence type="ECO:0000256" key="10">
    <source>
        <dbReference type="ARBA" id="ARBA00023160"/>
    </source>
</evidence>
<reference evidence="14 15" key="1">
    <citation type="submission" date="2015-01" db="EMBL/GenBank/DDBJ databases">
        <title>The Genome Sequence of Capronia semiimmersa CBS27337.</title>
        <authorList>
            <consortium name="The Broad Institute Genomics Platform"/>
            <person name="Cuomo C."/>
            <person name="de Hoog S."/>
            <person name="Gorbushina A."/>
            <person name="Stielow B."/>
            <person name="Teixiera M."/>
            <person name="Abouelleil A."/>
            <person name="Chapman S.B."/>
            <person name="Priest M."/>
            <person name="Young S.K."/>
            <person name="Wortman J."/>
            <person name="Nusbaum C."/>
            <person name="Birren B."/>
        </authorList>
    </citation>
    <scope>NUCLEOTIDE SEQUENCE [LARGE SCALE GENOMIC DNA]</scope>
    <source>
        <strain evidence="14 15">CBS 27337</strain>
    </source>
</reference>
<keyword evidence="8 12" id="KW-0443">Lipid metabolism</keyword>
<accession>A0A0D2CTI5</accession>
<keyword evidence="4 12" id="KW-0808">Transferase</keyword>
<dbReference type="InterPro" id="IPR030457">
    <property type="entry name" value="ELO_CS"/>
</dbReference>
<dbReference type="Pfam" id="PF01151">
    <property type="entry name" value="ELO"/>
    <property type="match status" value="1"/>
</dbReference>
<evidence type="ECO:0000256" key="7">
    <source>
        <dbReference type="ARBA" id="ARBA00022989"/>
    </source>
</evidence>
<keyword evidence="6 12" id="KW-0276">Fatty acid metabolism</keyword>
<dbReference type="InterPro" id="IPR002076">
    <property type="entry name" value="ELO_fam"/>
</dbReference>
<feature type="transmembrane region" description="Helical" evidence="12">
    <location>
        <begin position="85"/>
        <end position="104"/>
    </location>
</feature>
<feature type="compositionally biased region" description="Polar residues" evidence="13">
    <location>
        <begin position="333"/>
        <end position="345"/>
    </location>
</feature>
<dbReference type="Proteomes" id="UP000054266">
    <property type="component" value="Unassembled WGS sequence"/>
</dbReference>
<evidence type="ECO:0000256" key="5">
    <source>
        <dbReference type="ARBA" id="ARBA00022692"/>
    </source>
</evidence>
<comment type="similarity">
    <text evidence="2 12">Belongs to the ELO family.</text>
</comment>
<evidence type="ECO:0000313" key="14">
    <source>
        <dbReference type="EMBL" id="KIW68476.1"/>
    </source>
</evidence>
<keyword evidence="3 12" id="KW-0444">Lipid biosynthesis</keyword>
<feature type="transmembrane region" description="Helical" evidence="12">
    <location>
        <begin position="55"/>
        <end position="73"/>
    </location>
</feature>
<evidence type="ECO:0000256" key="8">
    <source>
        <dbReference type="ARBA" id="ARBA00023098"/>
    </source>
</evidence>
<evidence type="ECO:0000256" key="9">
    <source>
        <dbReference type="ARBA" id="ARBA00023136"/>
    </source>
</evidence>
<feature type="transmembrane region" description="Helical" evidence="12">
    <location>
        <begin position="223"/>
        <end position="241"/>
    </location>
</feature>
<feature type="compositionally biased region" description="Basic and acidic residues" evidence="13">
    <location>
        <begin position="312"/>
        <end position="326"/>
    </location>
</feature>
<keyword evidence="10 12" id="KW-0275">Fatty acid biosynthesis</keyword>
<dbReference type="EC" id="2.3.1.-" evidence="12"/>
<keyword evidence="15" id="KW-1185">Reference proteome</keyword>
<evidence type="ECO:0000256" key="13">
    <source>
        <dbReference type="SAM" id="MobiDB-lite"/>
    </source>
</evidence>
<dbReference type="STRING" id="5601.A0A0D2CTI5"/>
<protein>
    <recommendedName>
        <fullName evidence="12">Elongation of fatty acids protein</fullName>
        <ecNumber evidence="12">2.3.1.-</ecNumber>
    </recommendedName>
</protein>
<keyword evidence="7 12" id="KW-1133">Transmembrane helix</keyword>
<name>A0A0D2CTI5_9EURO</name>
<dbReference type="GO" id="GO:0030148">
    <property type="term" value="P:sphingolipid biosynthetic process"/>
    <property type="evidence" value="ECO:0007669"/>
    <property type="project" value="TreeGrafter"/>
</dbReference>